<feature type="compositionally biased region" description="Polar residues" evidence="1">
    <location>
        <begin position="50"/>
        <end position="59"/>
    </location>
</feature>
<evidence type="ECO:0000313" key="2">
    <source>
        <dbReference type="EMBL" id="EFI48088.1"/>
    </source>
</evidence>
<dbReference type="Proteomes" id="UP000003805">
    <property type="component" value="Unassembled WGS sequence"/>
</dbReference>
<dbReference type="EMBL" id="GL349569">
    <property type="protein sequence ID" value="EFI48088.1"/>
    <property type="molecule type" value="Genomic_DNA"/>
</dbReference>
<evidence type="ECO:0000256" key="1">
    <source>
        <dbReference type="SAM" id="MobiDB-lite"/>
    </source>
</evidence>
<feature type="region of interest" description="Disordered" evidence="1">
    <location>
        <begin position="1"/>
        <end position="31"/>
    </location>
</feature>
<feature type="region of interest" description="Disordered" evidence="1">
    <location>
        <begin position="45"/>
        <end position="74"/>
    </location>
</feature>
<accession>D7NDU1</accession>
<reference evidence="2 3" key="1">
    <citation type="submission" date="2010-02" db="EMBL/GenBank/DDBJ databases">
        <title>The Genome Sequence of Prevotella oris strain C735.</title>
        <authorList>
            <consortium name="The Broad Institute Genome Sequencing Platform"/>
            <person name="Ward D."/>
            <person name="Feldgarden M."/>
            <person name="Earl A."/>
            <person name="Young S.K."/>
            <person name="Zeng Q."/>
            <person name="Koehrsen M."/>
            <person name="Alvarado L."/>
            <person name="Berlin A."/>
            <person name="Bochicchio J."/>
            <person name="Borenstein D."/>
            <person name="Chapman S.B."/>
            <person name="Chen Z."/>
            <person name="Engels R."/>
            <person name="Freedman E."/>
            <person name="Gellesch M."/>
            <person name="Goldberg J."/>
            <person name="Griggs A."/>
            <person name="Gujja S."/>
            <person name="Heilman E."/>
            <person name="Heiman D."/>
            <person name="Hepburn T."/>
            <person name="Howarth C."/>
            <person name="Jen D."/>
            <person name="Larson L."/>
            <person name="Mehta T."/>
            <person name="Park D."/>
            <person name="Pearson M."/>
            <person name="Roberts A."/>
            <person name="Saif S."/>
            <person name="Shea T."/>
            <person name="Shenoy N."/>
            <person name="Sisk P."/>
            <person name="Stolte C."/>
            <person name="Sykes S."/>
            <person name="Thomson T."/>
            <person name="Walk T."/>
            <person name="White J."/>
            <person name="Yandava C."/>
            <person name="Sibley C.D."/>
            <person name="Field T.R."/>
            <person name="Grinwis M."/>
            <person name="Eshaghurshan C.S."/>
            <person name="Surette M.G."/>
            <person name="Haas B."/>
            <person name="Nusbaum C."/>
            <person name="Birren B."/>
        </authorList>
    </citation>
    <scope>NUCLEOTIDE SEQUENCE [LARGE SCALE GENOMIC DNA]</scope>
    <source>
        <strain evidence="2 3">C735</strain>
    </source>
</reference>
<dbReference type="HOGENOM" id="CLU_2035882_0_0_10"/>
<dbReference type="AlphaFoldDB" id="D7NDU1"/>
<dbReference type="RefSeq" id="WP_004377998.1">
    <property type="nucleotide sequence ID" value="NZ_GL349569.1"/>
</dbReference>
<proteinExistence type="predicted"/>
<evidence type="ECO:0000313" key="3">
    <source>
        <dbReference type="Proteomes" id="UP000003805"/>
    </source>
</evidence>
<protein>
    <submittedName>
        <fullName evidence="2">Uncharacterized protein</fullName>
    </submittedName>
</protein>
<gene>
    <name evidence="2" type="ORF">HMPREF0665_01715</name>
</gene>
<keyword evidence="3" id="KW-1185">Reference proteome</keyword>
<name>D7NDU1_9BACT</name>
<organism evidence="2 3">
    <name type="scientific">Segatella oris C735</name>
    <dbReference type="NCBI Taxonomy" id="563008"/>
    <lineage>
        <taxon>Bacteria</taxon>
        <taxon>Pseudomonadati</taxon>
        <taxon>Bacteroidota</taxon>
        <taxon>Bacteroidia</taxon>
        <taxon>Bacteroidales</taxon>
        <taxon>Prevotellaceae</taxon>
        <taxon>Segatella</taxon>
    </lineage>
</organism>
<sequence>MRFGHGRKTKNDENCISATAETEEMPHNGFPTPWKWKKRLTTAFQPLGNGRNTSKQLSNPLEMEKMPHNGFPTPWKWKKRLKTGFPTPWKWKKCLKTGFPTPWKQKDRCLGRIRFIVIFVI</sequence>